<keyword evidence="4" id="KW-1185">Reference proteome</keyword>
<feature type="region of interest" description="Disordered" evidence="1">
    <location>
        <begin position="269"/>
        <end position="292"/>
    </location>
</feature>
<sequence length="1124" mass="124370">MVAQTDKRLLWHPRGQNKFIVGGSSQITLYEWVPQSSQIKQVASQMELNAMKCFAWSPDPVLDDLVAVGLSNGRVDLLRLEASKHAGNGVLSNGPAVSLPARNNRACNSLAFSSADPSYLAVGLDKVRNDPSLLIWDIQSATPMLSLNSGTHSGSTSRPLPYLPRMDSGNRPADSRIVQQHAPVENVSSLAWLPHSSSLLLAGVSHRWLQLFDLRNPTTGPAKAASKVQGIATDPFDAHRVACFGDAIVSIWDIRRFTQPVLTFTAKDASADGANGSAGGNSGGRGKTSPAVNSASNLVHVEFSSTRRGTLATLERDANYVRFWDIVQAQFVEPAQETSRSRDSSQSGNKSVRTSWVKSWSTTGSTPSHPSTPPPAAVEASQYNLILADTRRTKTFSHSFASFALVPSPKHHPLTSNIMLVTKEGDLELYAVHDTPVHPIWSSRGDIALGVGCSYTIISGITDTTPPPEPWEIPMHRASLPGSHAHSLERPDLASDMARMRLRSESPPRVVPPATFGRGDEDGFPALSPSPVRVQPDEPASRSGRRRTHSPPAMRQPRFEYAAFGKGKHDRAHSHGRKHRMEVDTQSLHPHISFPTPRTVTLALDEDEPRVRPSRKAVSFKALQNIVESDISMVMRKRAIRGYGLVNPSHNSEVVRDTATDVHPLSELWLWVDHAQRLLSLPSSVIEGYNFAYQGLSGIWDGFRPMRAHPPSNQHTPRMHSQSVLFDGPSNSPLLAPLALDVPRRSHSKHSGGRKRSRPPASTLPDDFLAAIDILNARSMSSESSATWKPSVHTARHAQRRFALQLCGWSLGQDDLARAIKRWEKENKHTQAACWLVFTGQNKQAVDMLMRSKDESHHMMSGMVAALTTGTSRNPELVQHCERLIVRLQDAYLRALLTHLTVRDWTEVLEEDSLPLRERLAIALQFLDDKDMSSYLRRVSDRCIHDGDIDGIVVTGLSNSGMDLLQTYLDLTGDVQTVALLSSLPPSRAQDPRATRWLNAYRDLLDGWRLFHHRCQLDIDRGRILREAVENREIQPVDPAPKQIKLRCNYCGKPIEPAFPAEGNPRATTPLLRLLDDPQPDTRIGAWLEHFVLGPVRHNRGSFSVLSNMSTWGTRIAYHGVVLW</sequence>
<dbReference type="SUPFAM" id="SSF50978">
    <property type="entry name" value="WD40 repeat-like"/>
    <property type="match status" value="1"/>
</dbReference>
<evidence type="ECO:0000256" key="1">
    <source>
        <dbReference type="SAM" id="MobiDB-lite"/>
    </source>
</evidence>
<evidence type="ECO:0000259" key="2">
    <source>
        <dbReference type="Pfam" id="PF21719"/>
    </source>
</evidence>
<feature type="compositionally biased region" description="Gly residues" evidence="1">
    <location>
        <begin position="276"/>
        <end position="286"/>
    </location>
</feature>
<feature type="region of interest" description="Disordered" evidence="1">
    <location>
        <begin position="707"/>
        <end position="726"/>
    </location>
</feature>
<evidence type="ECO:0000313" key="4">
    <source>
        <dbReference type="Proteomes" id="UP001215151"/>
    </source>
</evidence>
<feature type="compositionally biased region" description="Polar residues" evidence="1">
    <location>
        <begin position="344"/>
        <end position="358"/>
    </location>
</feature>
<accession>A0AAD7TGC6</accession>
<dbReference type="InterPro" id="IPR037593">
    <property type="entry name" value="MIOS/Sea4"/>
</dbReference>
<dbReference type="GO" id="GO:0005737">
    <property type="term" value="C:cytoplasm"/>
    <property type="evidence" value="ECO:0007669"/>
    <property type="project" value="TreeGrafter"/>
</dbReference>
<proteinExistence type="predicted"/>
<dbReference type="Pfam" id="PF21719">
    <property type="entry name" value="MIOS_a-sol"/>
    <property type="match status" value="1"/>
</dbReference>
<dbReference type="Proteomes" id="UP001215151">
    <property type="component" value="Unassembled WGS sequence"/>
</dbReference>
<dbReference type="InterPro" id="IPR015943">
    <property type="entry name" value="WD40/YVTN_repeat-like_dom_sf"/>
</dbReference>
<comment type="caution">
    <text evidence="3">The sequence shown here is derived from an EMBL/GenBank/DDBJ whole genome shotgun (WGS) entry which is preliminary data.</text>
</comment>
<organism evidence="3 4">
    <name type="scientific">Trametes cubensis</name>
    <dbReference type="NCBI Taxonomy" id="1111947"/>
    <lineage>
        <taxon>Eukaryota</taxon>
        <taxon>Fungi</taxon>
        <taxon>Dikarya</taxon>
        <taxon>Basidiomycota</taxon>
        <taxon>Agaricomycotina</taxon>
        <taxon>Agaricomycetes</taxon>
        <taxon>Polyporales</taxon>
        <taxon>Polyporaceae</taxon>
        <taxon>Trametes</taxon>
    </lineage>
</organism>
<dbReference type="PANTHER" id="PTHR16453">
    <property type="entry name" value="WD40 DOMAIN-CONTAINING PROTEIN MIO FAMILY MEMBER"/>
    <property type="match status" value="1"/>
</dbReference>
<protein>
    <recommendedName>
        <fullName evidence="2">MIOS-like alpha-solenoid domain-containing protein</fullName>
    </recommendedName>
</protein>
<dbReference type="Pfam" id="PF21720">
    <property type="entry name" value="MIOS_WD40"/>
    <property type="match status" value="1"/>
</dbReference>
<dbReference type="AlphaFoldDB" id="A0AAD7TGC6"/>
<dbReference type="InterPro" id="IPR036322">
    <property type="entry name" value="WD40_repeat_dom_sf"/>
</dbReference>
<dbReference type="EMBL" id="JAPEVG010000739">
    <property type="protein sequence ID" value="KAJ8455744.1"/>
    <property type="molecule type" value="Genomic_DNA"/>
</dbReference>
<feature type="domain" description="MIOS-like alpha-solenoid" evidence="2">
    <location>
        <begin position="786"/>
        <end position="926"/>
    </location>
</feature>
<feature type="compositionally biased region" description="Low complexity" evidence="1">
    <location>
        <begin position="359"/>
        <end position="369"/>
    </location>
</feature>
<dbReference type="GO" id="GO:1904263">
    <property type="term" value="P:positive regulation of TORC1 signaling"/>
    <property type="evidence" value="ECO:0007669"/>
    <property type="project" value="TreeGrafter"/>
</dbReference>
<name>A0AAD7TGC6_9APHY</name>
<dbReference type="Gene3D" id="2.130.10.10">
    <property type="entry name" value="YVTN repeat-like/Quinoprotein amine dehydrogenase"/>
    <property type="match status" value="2"/>
</dbReference>
<feature type="region of interest" description="Disordered" evidence="1">
    <location>
        <begin position="334"/>
        <end position="377"/>
    </location>
</feature>
<feature type="region of interest" description="Disordered" evidence="1">
    <location>
        <begin position="743"/>
        <end position="764"/>
    </location>
</feature>
<reference evidence="3" key="1">
    <citation type="submission" date="2022-11" db="EMBL/GenBank/DDBJ databases">
        <title>Genome Sequence of Cubamyces cubensis.</title>
        <authorList>
            <person name="Buettner E."/>
        </authorList>
    </citation>
    <scope>NUCLEOTIDE SEQUENCE</scope>
    <source>
        <strain evidence="3">MPL-01</strain>
    </source>
</reference>
<evidence type="ECO:0000313" key="3">
    <source>
        <dbReference type="EMBL" id="KAJ8455744.1"/>
    </source>
</evidence>
<dbReference type="InterPro" id="IPR049092">
    <property type="entry name" value="MIOS_a-sol"/>
</dbReference>
<feature type="compositionally biased region" description="Basic residues" evidence="1">
    <location>
        <begin position="745"/>
        <end position="758"/>
    </location>
</feature>
<dbReference type="PANTHER" id="PTHR16453:SF9">
    <property type="entry name" value="GATOR COMPLEX PROTEIN MIOS"/>
    <property type="match status" value="1"/>
</dbReference>
<gene>
    <name evidence="3" type="ORF">ONZ51_g12344</name>
</gene>
<feature type="region of interest" description="Disordered" evidence="1">
    <location>
        <begin position="502"/>
        <end position="556"/>
    </location>
</feature>
<feature type="compositionally biased region" description="Polar residues" evidence="1">
    <location>
        <begin position="711"/>
        <end position="726"/>
    </location>
</feature>